<keyword evidence="1" id="KW-0812">Transmembrane</keyword>
<comment type="caution">
    <text evidence="2">The sequence shown here is derived from an EMBL/GenBank/DDBJ whole genome shotgun (WGS) entry which is preliminary data.</text>
</comment>
<evidence type="ECO:0000313" key="2">
    <source>
        <dbReference type="EMBL" id="KAJ3660416.1"/>
    </source>
</evidence>
<organism evidence="2 3">
    <name type="scientific">Zophobas morio</name>
    <dbReference type="NCBI Taxonomy" id="2755281"/>
    <lineage>
        <taxon>Eukaryota</taxon>
        <taxon>Metazoa</taxon>
        <taxon>Ecdysozoa</taxon>
        <taxon>Arthropoda</taxon>
        <taxon>Hexapoda</taxon>
        <taxon>Insecta</taxon>
        <taxon>Pterygota</taxon>
        <taxon>Neoptera</taxon>
        <taxon>Endopterygota</taxon>
        <taxon>Coleoptera</taxon>
        <taxon>Polyphaga</taxon>
        <taxon>Cucujiformia</taxon>
        <taxon>Tenebrionidae</taxon>
        <taxon>Zophobas</taxon>
    </lineage>
</organism>
<evidence type="ECO:0000313" key="3">
    <source>
        <dbReference type="Proteomes" id="UP001168821"/>
    </source>
</evidence>
<dbReference type="AlphaFoldDB" id="A0AA38IU94"/>
<evidence type="ECO:0000256" key="1">
    <source>
        <dbReference type="SAM" id="Phobius"/>
    </source>
</evidence>
<reference evidence="2" key="1">
    <citation type="journal article" date="2023" name="G3 (Bethesda)">
        <title>Whole genome assemblies of Zophobas morio and Tenebrio molitor.</title>
        <authorList>
            <person name="Kaur S."/>
            <person name="Stinson S.A."/>
            <person name="diCenzo G.C."/>
        </authorList>
    </citation>
    <scope>NUCLEOTIDE SEQUENCE</scope>
    <source>
        <strain evidence="2">QUZm001</strain>
    </source>
</reference>
<proteinExistence type="predicted"/>
<dbReference type="Proteomes" id="UP001168821">
    <property type="component" value="Unassembled WGS sequence"/>
</dbReference>
<keyword evidence="1" id="KW-1133">Transmembrane helix</keyword>
<accession>A0AA38IU94</accession>
<sequence>MALLNSPSQDNVLECENGLPTASKQASDKWTSIAAALVVALIVGVLVGLLCYYWDSINLFSDNKDGESGEDDDNELLIFTLFKLLKSVE</sequence>
<keyword evidence="1" id="KW-0472">Membrane</keyword>
<keyword evidence="3" id="KW-1185">Reference proteome</keyword>
<name>A0AA38IU94_9CUCU</name>
<feature type="transmembrane region" description="Helical" evidence="1">
    <location>
        <begin position="33"/>
        <end position="54"/>
    </location>
</feature>
<gene>
    <name evidence="2" type="ORF">Zmor_004865</name>
</gene>
<dbReference type="EMBL" id="JALNTZ010000002">
    <property type="protein sequence ID" value="KAJ3660416.1"/>
    <property type="molecule type" value="Genomic_DNA"/>
</dbReference>
<protein>
    <submittedName>
        <fullName evidence="2">Uncharacterized protein</fullName>
    </submittedName>
</protein>